<comment type="caution">
    <text evidence="2">The sequence shown here is derived from an EMBL/GenBank/DDBJ whole genome shotgun (WGS) entry which is preliminary data.</text>
</comment>
<reference evidence="2 3" key="1">
    <citation type="submission" date="2024-05" db="EMBL/GenBank/DDBJ databases">
        <title>A draft genome resource for the thread blight pathogen Marasmius tenuissimus strain MS-2.</title>
        <authorList>
            <person name="Yulfo-Soto G.E."/>
            <person name="Baruah I.K."/>
            <person name="Amoako-Attah I."/>
            <person name="Bukari Y."/>
            <person name="Meinhardt L.W."/>
            <person name="Bailey B.A."/>
            <person name="Cohen S.P."/>
        </authorList>
    </citation>
    <scope>NUCLEOTIDE SEQUENCE [LARGE SCALE GENOMIC DNA]</scope>
    <source>
        <strain evidence="2 3">MS-2</strain>
    </source>
</reference>
<feature type="compositionally biased region" description="Basic residues" evidence="1">
    <location>
        <begin position="548"/>
        <end position="560"/>
    </location>
</feature>
<accession>A0ABR3A4Q6</accession>
<organism evidence="2 3">
    <name type="scientific">Marasmius tenuissimus</name>
    <dbReference type="NCBI Taxonomy" id="585030"/>
    <lineage>
        <taxon>Eukaryota</taxon>
        <taxon>Fungi</taxon>
        <taxon>Dikarya</taxon>
        <taxon>Basidiomycota</taxon>
        <taxon>Agaricomycotina</taxon>
        <taxon>Agaricomycetes</taxon>
        <taxon>Agaricomycetidae</taxon>
        <taxon>Agaricales</taxon>
        <taxon>Marasmiineae</taxon>
        <taxon>Marasmiaceae</taxon>
        <taxon>Marasmius</taxon>
    </lineage>
</organism>
<feature type="compositionally biased region" description="Basic residues" evidence="1">
    <location>
        <begin position="68"/>
        <end position="83"/>
    </location>
</feature>
<feature type="region of interest" description="Disordered" evidence="1">
    <location>
        <begin position="340"/>
        <end position="408"/>
    </location>
</feature>
<feature type="compositionally biased region" description="Basic and acidic residues" evidence="1">
    <location>
        <begin position="16"/>
        <end position="39"/>
    </location>
</feature>
<feature type="compositionally biased region" description="Basic and acidic residues" evidence="1">
    <location>
        <begin position="84"/>
        <end position="93"/>
    </location>
</feature>
<evidence type="ECO:0000313" key="3">
    <source>
        <dbReference type="Proteomes" id="UP001437256"/>
    </source>
</evidence>
<feature type="region of interest" description="Disordered" evidence="1">
    <location>
        <begin position="447"/>
        <end position="523"/>
    </location>
</feature>
<feature type="compositionally biased region" description="Polar residues" evidence="1">
    <location>
        <begin position="622"/>
        <end position="653"/>
    </location>
</feature>
<evidence type="ECO:0000256" key="1">
    <source>
        <dbReference type="SAM" id="MobiDB-lite"/>
    </source>
</evidence>
<feature type="region of interest" description="Disordered" evidence="1">
    <location>
        <begin position="537"/>
        <end position="582"/>
    </location>
</feature>
<gene>
    <name evidence="2" type="ORF">AAF712_004558</name>
</gene>
<name>A0ABR3A4Q6_9AGAR</name>
<dbReference type="EMBL" id="JBBXMP010000018">
    <property type="protein sequence ID" value="KAL0068480.1"/>
    <property type="molecule type" value="Genomic_DNA"/>
</dbReference>
<proteinExistence type="predicted"/>
<feature type="region of interest" description="Disordered" evidence="1">
    <location>
        <begin position="619"/>
        <end position="662"/>
    </location>
</feature>
<feature type="compositionally biased region" description="Low complexity" evidence="1">
    <location>
        <begin position="501"/>
        <end position="515"/>
    </location>
</feature>
<feature type="compositionally biased region" description="Basic and acidic residues" evidence="1">
    <location>
        <begin position="537"/>
        <end position="547"/>
    </location>
</feature>
<feature type="compositionally biased region" description="Basic and acidic residues" evidence="1">
    <location>
        <begin position="134"/>
        <end position="168"/>
    </location>
</feature>
<feature type="compositionally biased region" description="Basic residues" evidence="1">
    <location>
        <begin position="119"/>
        <end position="133"/>
    </location>
</feature>
<sequence>MSTTSTTPPPSYTSQDKGKERDDRGSVAEKEEGGVDRGSGHSPSRRSHRSSRSAGDDNEDKKSTRSRGERRRPHRSSSRHRHSHHDEDKDKAPSEIGHAIQSAHGDGPHDDQKSIKTVGTKRSHRSSRHHDHHSHRDDEKAEARLSTHPSHGGDDNGDKRSTRSLERRQSHRSSRHHRDDDVSPSEIASLRDVTDDDLRRIAQSHMRRSQCGPEFLKELAENGVPEDLQQDGQQKFRVVTGAEARSIYNEVIKEDEKRRLHHHHTRDITPPGYTRDHRNHNVVFAFPVHVPTPGPLRAGGRKVVDYYMTWKGKTGTHRLKGRSRKNDFLEPDMEPEFRKIAHGLDEHNKKRLSRISTSDLKSRPADESRPPITTSQSAPPAPLSMLESKLEDPLTPPKPPFLSSSLRDSNPSVLSLPNLGFSLPLRVTNPDPASSSGTESIRASIVATSAGAKKSPKKHADPSKASGKHTSTLEPVAEADERPDRRHRHKHHRSKRRELNSSSESISASSSTSSSGGKDKRSKDEILIVLMDSDTENDKRSKLDGLRRSKSAKLPTRRTSTRNSPWNAPAATSNGNVHRYVPGTFDETNDFEEEESSEDEEDEEIPSIPMKAALKAMGLHPHNNSMPNLSQPSPHVTLHSQPSPHISLHSQPQLPTPASLHPSLPPVSHFHRSATLPTPVTIHQSLPPTSPYHLNVATELYKSPYSFSAPNLPNIQPSPASAGVGISSPNSSYVMPWVASTPILLPPGSLSPSERPAASPSAYNSPYVPPAQAPYSYTPVQVYSPPAGTMNRSSPYVGMSGAGGGTVPLPTISIYAGTPLMAQEAQLY</sequence>
<feature type="compositionally biased region" description="Basic and acidic residues" evidence="1">
    <location>
        <begin position="360"/>
        <end position="369"/>
    </location>
</feature>
<keyword evidence="3" id="KW-1185">Reference proteome</keyword>
<protein>
    <submittedName>
        <fullName evidence="2">Uncharacterized protein</fullName>
    </submittedName>
</protein>
<feature type="compositionally biased region" description="Basic residues" evidence="1">
    <location>
        <begin position="485"/>
        <end position="496"/>
    </location>
</feature>
<evidence type="ECO:0000313" key="2">
    <source>
        <dbReference type="EMBL" id="KAL0068480.1"/>
    </source>
</evidence>
<feature type="region of interest" description="Disordered" evidence="1">
    <location>
        <begin position="1"/>
        <end position="191"/>
    </location>
</feature>
<dbReference type="Proteomes" id="UP001437256">
    <property type="component" value="Unassembled WGS sequence"/>
</dbReference>
<feature type="compositionally biased region" description="Polar residues" evidence="1">
    <location>
        <begin position="561"/>
        <end position="576"/>
    </location>
</feature>